<dbReference type="InterPro" id="IPR036034">
    <property type="entry name" value="PDZ_sf"/>
</dbReference>
<protein>
    <recommendedName>
        <fullName evidence="3">PDZ domain-containing protein</fullName>
    </recommendedName>
</protein>
<sequence>MNAPRPSASAAASAMGGPTGLLPTRLLRTLHTWKASGSRVLTAAKYADYAVVDGDDDLAMDQMESPELATSTTDDLPVLACRLATSTTSTAGKSAPPSPEAPSPAKGVFDVLLQKDANGLGFCLAVDDRTHEALLVTSFRRLHAGDIGPAEASKTILPGDALLAINGEPVYSLQQVQSKVTACDESAFVLLRFRRGAPRDNAAATVRPAATAPPRPPHTTMSQRELQMATTLHDMAKKSELLLSQLSDANMKVTAQTREIDALRAEVLQLRLDRDMQAQSASRGWTHGLTRPAAKASAKHELDVVVTEAHNELKRSAVQHLQAEKDAIRADARRQMDEWKLSVLKKQAMLEEALLFMVDHVDEWASQPKDTSSKTTSIPTKGPSLSKHASPIVVDARVAQIRAILDKYYASRQVVGHADLPPLSLVQSPPTPTTAPLA</sequence>
<dbReference type="Gene3D" id="2.30.42.10">
    <property type="match status" value="1"/>
</dbReference>
<keyword evidence="1" id="KW-0175">Coiled coil</keyword>
<dbReference type="EMBL" id="QUSY01000214">
    <property type="protein sequence ID" value="RHY31436.1"/>
    <property type="molecule type" value="Genomic_DNA"/>
</dbReference>
<feature type="compositionally biased region" description="Polar residues" evidence="2">
    <location>
        <begin position="368"/>
        <end position="379"/>
    </location>
</feature>
<keyword evidence="5" id="KW-1185">Reference proteome</keyword>
<evidence type="ECO:0000256" key="1">
    <source>
        <dbReference type="SAM" id="Coils"/>
    </source>
</evidence>
<reference evidence="4 5" key="1">
    <citation type="submission" date="2018-08" db="EMBL/GenBank/DDBJ databases">
        <title>Aphanomyces genome sequencing and annotation.</title>
        <authorList>
            <person name="Minardi D."/>
            <person name="Oidtmann B."/>
            <person name="Van Der Giezen M."/>
            <person name="Studholme D.J."/>
        </authorList>
    </citation>
    <scope>NUCLEOTIDE SEQUENCE [LARGE SCALE GENOMIC DNA]</scope>
    <source>
        <strain evidence="4 5">NJM0002</strain>
    </source>
</reference>
<feature type="region of interest" description="Disordered" evidence="2">
    <location>
        <begin position="201"/>
        <end position="221"/>
    </location>
</feature>
<feature type="domain" description="PDZ" evidence="3">
    <location>
        <begin position="110"/>
        <end position="170"/>
    </location>
</feature>
<dbReference type="PROSITE" id="PS50106">
    <property type="entry name" value="PDZ"/>
    <property type="match status" value="1"/>
</dbReference>
<dbReference type="Proteomes" id="UP000285060">
    <property type="component" value="Unassembled WGS sequence"/>
</dbReference>
<evidence type="ECO:0000313" key="5">
    <source>
        <dbReference type="Proteomes" id="UP000285060"/>
    </source>
</evidence>
<gene>
    <name evidence="4" type="ORF">DYB32_003498</name>
</gene>
<accession>A0A3R6VNV9</accession>
<evidence type="ECO:0000259" key="3">
    <source>
        <dbReference type="PROSITE" id="PS50106"/>
    </source>
</evidence>
<dbReference type="AlphaFoldDB" id="A0A3R6VNV9"/>
<name>A0A3R6VNV9_9STRA</name>
<feature type="coiled-coil region" evidence="1">
    <location>
        <begin position="246"/>
        <end position="273"/>
    </location>
</feature>
<evidence type="ECO:0000256" key="2">
    <source>
        <dbReference type="SAM" id="MobiDB-lite"/>
    </source>
</evidence>
<comment type="caution">
    <text evidence="4">The sequence shown here is derived from an EMBL/GenBank/DDBJ whole genome shotgun (WGS) entry which is preliminary data.</text>
</comment>
<organism evidence="4 5">
    <name type="scientific">Aphanomyces invadans</name>
    <dbReference type="NCBI Taxonomy" id="157072"/>
    <lineage>
        <taxon>Eukaryota</taxon>
        <taxon>Sar</taxon>
        <taxon>Stramenopiles</taxon>
        <taxon>Oomycota</taxon>
        <taxon>Saprolegniomycetes</taxon>
        <taxon>Saprolegniales</taxon>
        <taxon>Verrucalvaceae</taxon>
        <taxon>Aphanomyces</taxon>
    </lineage>
</organism>
<dbReference type="SUPFAM" id="SSF50156">
    <property type="entry name" value="PDZ domain-like"/>
    <property type="match status" value="1"/>
</dbReference>
<feature type="region of interest" description="Disordered" evidence="2">
    <location>
        <begin position="366"/>
        <end position="387"/>
    </location>
</feature>
<dbReference type="InterPro" id="IPR001478">
    <property type="entry name" value="PDZ"/>
</dbReference>
<evidence type="ECO:0000313" key="4">
    <source>
        <dbReference type="EMBL" id="RHY31436.1"/>
    </source>
</evidence>
<proteinExistence type="predicted"/>